<dbReference type="PANTHER" id="PTHR38459:SF1">
    <property type="entry name" value="PROPHAGE BACTOPRENOL-LINKED GLUCOSE TRANSLOCASE HOMOLOG"/>
    <property type="match status" value="1"/>
</dbReference>
<name>A0ABX7LFA6_9BACL</name>
<keyword evidence="9" id="KW-1185">Reference proteome</keyword>
<dbReference type="Proteomes" id="UP000663452">
    <property type="component" value="Chromosome"/>
</dbReference>
<sequence>MAGKKLNAGVIQFLKFNAVGLLNTLIDFAVFTLLHSLGMINTPAQIISYSAGTANSFVWNKKVTFRDRNAGKKGSDRLQLVKFIVLNLVVLGISVLLMHLLTDSFGIQVLIAKVLVTFVTVIINFFGSRMWVF</sequence>
<organism evidence="8 9">
    <name type="scientific">Paenibacillus tianjinensis</name>
    <dbReference type="NCBI Taxonomy" id="2810347"/>
    <lineage>
        <taxon>Bacteria</taxon>
        <taxon>Bacillati</taxon>
        <taxon>Bacillota</taxon>
        <taxon>Bacilli</taxon>
        <taxon>Bacillales</taxon>
        <taxon>Paenibacillaceae</taxon>
        <taxon>Paenibacillus</taxon>
    </lineage>
</organism>
<evidence type="ECO:0000256" key="2">
    <source>
        <dbReference type="ARBA" id="ARBA00009399"/>
    </source>
</evidence>
<dbReference type="EMBL" id="CP070969">
    <property type="protein sequence ID" value="QSF45554.1"/>
    <property type="molecule type" value="Genomic_DNA"/>
</dbReference>
<evidence type="ECO:0000256" key="5">
    <source>
        <dbReference type="ARBA" id="ARBA00023136"/>
    </source>
</evidence>
<evidence type="ECO:0000313" key="8">
    <source>
        <dbReference type="EMBL" id="QSF45554.1"/>
    </source>
</evidence>
<keyword evidence="5 6" id="KW-0472">Membrane</keyword>
<comment type="similarity">
    <text evidence="2">Belongs to the GtrA family.</text>
</comment>
<feature type="domain" description="GtrA/DPMS transmembrane" evidence="7">
    <location>
        <begin position="15"/>
        <end position="133"/>
    </location>
</feature>
<dbReference type="RefSeq" id="WP_206103078.1">
    <property type="nucleotide sequence ID" value="NZ_CP070969.1"/>
</dbReference>
<gene>
    <name evidence="8" type="ORF">JRJ22_02515</name>
</gene>
<dbReference type="Pfam" id="PF04138">
    <property type="entry name" value="GtrA_DPMS_TM"/>
    <property type="match status" value="1"/>
</dbReference>
<comment type="subcellular location">
    <subcellularLocation>
        <location evidence="1">Membrane</location>
        <topology evidence="1">Multi-pass membrane protein</topology>
    </subcellularLocation>
</comment>
<proteinExistence type="inferred from homology"/>
<accession>A0ABX7LFA6</accession>
<evidence type="ECO:0000256" key="4">
    <source>
        <dbReference type="ARBA" id="ARBA00022989"/>
    </source>
</evidence>
<evidence type="ECO:0000256" key="6">
    <source>
        <dbReference type="SAM" id="Phobius"/>
    </source>
</evidence>
<dbReference type="InterPro" id="IPR051401">
    <property type="entry name" value="GtrA_CellWall_Glycosyl"/>
</dbReference>
<dbReference type="PANTHER" id="PTHR38459">
    <property type="entry name" value="PROPHAGE BACTOPRENOL-LINKED GLUCOSE TRANSLOCASE HOMOLOG"/>
    <property type="match status" value="1"/>
</dbReference>
<evidence type="ECO:0000313" key="9">
    <source>
        <dbReference type="Proteomes" id="UP000663452"/>
    </source>
</evidence>
<feature type="transmembrane region" description="Helical" evidence="6">
    <location>
        <begin position="80"/>
        <end position="101"/>
    </location>
</feature>
<protein>
    <submittedName>
        <fullName evidence="8">GtrA family protein</fullName>
    </submittedName>
</protein>
<feature type="transmembrane region" description="Helical" evidence="6">
    <location>
        <begin position="12"/>
        <end position="34"/>
    </location>
</feature>
<evidence type="ECO:0000256" key="3">
    <source>
        <dbReference type="ARBA" id="ARBA00022692"/>
    </source>
</evidence>
<evidence type="ECO:0000259" key="7">
    <source>
        <dbReference type="Pfam" id="PF04138"/>
    </source>
</evidence>
<feature type="transmembrane region" description="Helical" evidence="6">
    <location>
        <begin position="40"/>
        <end position="59"/>
    </location>
</feature>
<dbReference type="InterPro" id="IPR007267">
    <property type="entry name" value="GtrA_DPMS_TM"/>
</dbReference>
<feature type="transmembrane region" description="Helical" evidence="6">
    <location>
        <begin position="107"/>
        <end position="127"/>
    </location>
</feature>
<evidence type="ECO:0000256" key="1">
    <source>
        <dbReference type="ARBA" id="ARBA00004141"/>
    </source>
</evidence>
<keyword evidence="4 6" id="KW-1133">Transmembrane helix</keyword>
<keyword evidence="3 6" id="KW-0812">Transmembrane</keyword>
<reference evidence="8 9" key="1">
    <citation type="submission" date="2021-02" db="EMBL/GenBank/DDBJ databases">
        <title>Paenibacillus tianjinensis sp. nov.</title>
        <authorList>
            <person name="Liu H."/>
        </authorList>
    </citation>
    <scope>NUCLEOTIDE SEQUENCE [LARGE SCALE GENOMIC DNA]</scope>
    <source>
        <strain evidence="8 9">TB2019</strain>
    </source>
</reference>